<dbReference type="Pfam" id="PF14824">
    <property type="entry name" value="Sirohm_synth_M"/>
    <property type="match status" value="1"/>
</dbReference>
<keyword evidence="4" id="KW-0520">NAD</keyword>
<dbReference type="Gene3D" id="3.30.160.110">
    <property type="entry name" value="Siroheme synthase, domain 2"/>
    <property type="match status" value="1"/>
</dbReference>
<reference evidence="9" key="1">
    <citation type="journal article" date="2019" name="Int. J. Syst. Evol. Microbiol.">
        <title>The Global Catalogue of Microorganisms (GCM) 10K type strain sequencing project: providing services to taxonomists for standard genome sequencing and annotation.</title>
        <authorList>
            <consortium name="The Broad Institute Genomics Platform"/>
            <consortium name="The Broad Institute Genome Sequencing Center for Infectious Disease"/>
            <person name="Wu L."/>
            <person name="Ma J."/>
        </authorList>
    </citation>
    <scope>NUCLEOTIDE SEQUENCE [LARGE SCALE GENOMIC DNA]</scope>
    <source>
        <strain evidence="9">CGMCC 1.12286</strain>
    </source>
</reference>
<dbReference type="SUPFAM" id="SSF51735">
    <property type="entry name" value="NAD(P)-binding Rossmann-fold domains"/>
    <property type="match status" value="1"/>
</dbReference>
<sequence>MYYAAFLNLVDSTCTVVGGGKVATRKVQGLLRADAIVTVISPTLTETLTKWVQEGVIRHIPRTYQAGDLAGAKLVFAATNDRSVNQAVSEAAKAAGILANIADAPDECDFILPAVHQHEGIQLAVSTGGKSPALAKHLRDALAQDVKDKRTQFYQTLNQRQ</sequence>
<evidence type="ECO:0000256" key="6">
    <source>
        <dbReference type="ARBA" id="ARBA00047561"/>
    </source>
</evidence>
<protein>
    <recommendedName>
        <fullName evidence="2">precorrin-2 dehydrogenase</fullName>
        <ecNumber evidence="2">1.3.1.76</ecNumber>
    </recommendedName>
</protein>
<evidence type="ECO:0000259" key="7">
    <source>
        <dbReference type="Pfam" id="PF14824"/>
    </source>
</evidence>
<comment type="caution">
    <text evidence="8">The sequence shown here is derived from an EMBL/GenBank/DDBJ whole genome shotgun (WGS) entry which is preliminary data.</text>
</comment>
<evidence type="ECO:0000313" key="8">
    <source>
        <dbReference type="EMBL" id="MFD1673753.1"/>
    </source>
</evidence>
<dbReference type="InterPro" id="IPR028281">
    <property type="entry name" value="Sirohaem_synthase_central"/>
</dbReference>
<organism evidence="8 9">
    <name type="scientific">Alicyclobacillus fodiniaquatilis</name>
    <dbReference type="NCBI Taxonomy" id="1661150"/>
    <lineage>
        <taxon>Bacteria</taxon>
        <taxon>Bacillati</taxon>
        <taxon>Bacillota</taxon>
        <taxon>Bacilli</taxon>
        <taxon>Bacillales</taxon>
        <taxon>Alicyclobacillaceae</taxon>
        <taxon>Alicyclobacillus</taxon>
    </lineage>
</organism>
<dbReference type="NCBIfam" id="TIGR01470">
    <property type="entry name" value="cysG_Nterm"/>
    <property type="match status" value="1"/>
</dbReference>
<dbReference type="Gene3D" id="3.40.50.720">
    <property type="entry name" value="NAD(P)-binding Rossmann-like Domain"/>
    <property type="match status" value="1"/>
</dbReference>
<name>A0ABW4JCV3_9BACL</name>
<dbReference type="PANTHER" id="PTHR35330:SF1">
    <property type="entry name" value="SIROHEME BIOSYNTHESIS PROTEIN MET8"/>
    <property type="match status" value="1"/>
</dbReference>
<accession>A0ABW4JCV3</accession>
<evidence type="ECO:0000256" key="4">
    <source>
        <dbReference type="ARBA" id="ARBA00023027"/>
    </source>
</evidence>
<dbReference type="Proteomes" id="UP001597079">
    <property type="component" value="Unassembled WGS sequence"/>
</dbReference>
<comment type="catalytic activity">
    <reaction evidence="6">
        <text>precorrin-2 + NAD(+) = sirohydrochlorin + NADH + 2 H(+)</text>
        <dbReference type="Rhea" id="RHEA:15613"/>
        <dbReference type="ChEBI" id="CHEBI:15378"/>
        <dbReference type="ChEBI" id="CHEBI:57540"/>
        <dbReference type="ChEBI" id="CHEBI:57945"/>
        <dbReference type="ChEBI" id="CHEBI:58351"/>
        <dbReference type="ChEBI" id="CHEBI:58827"/>
        <dbReference type="EC" id="1.3.1.76"/>
    </reaction>
</comment>
<dbReference type="PANTHER" id="PTHR35330">
    <property type="entry name" value="SIROHEME BIOSYNTHESIS PROTEIN MET8"/>
    <property type="match status" value="1"/>
</dbReference>
<evidence type="ECO:0000256" key="3">
    <source>
        <dbReference type="ARBA" id="ARBA00023002"/>
    </source>
</evidence>
<dbReference type="InterPro" id="IPR036291">
    <property type="entry name" value="NAD(P)-bd_dom_sf"/>
</dbReference>
<gene>
    <name evidence="8" type="ORF">ACFSB2_03395</name>
</gene>
<evidence type="ECO:0000256" key="5">
    <source>
        <dbReference type="ARBA" id="ARBA00023244"/>
    </source>
</evidence>
<dbReference type="Pfam" id="PF13241">
    <property type="entry name" value="NAD_binding_7"/>
    <property type="match status" value="1"/>
</dbReference>
<keyword evidence="5" id="KW-0627">Porphyrin biosynthesis</keyword>
<keyword evidence="3" id="KW-0560">Oxidoreductase</keyword>
<feature type="domain" description="Siroheme synthase central" evidence="7">
    <location>
        <begin position="120"/>
        <end position="143"/>
    </location>
</feature>
<evidence type="ECO:0000256" key="1">
    <source>
        <dbReference type="ARBA" id="ARBA00005010"/>
    </source>
</evidence>
<dbReference type="InterPro" id="IPR028161">
    <property type="entry name" value="Met8-like"/>
</dbReference>
<dbReference type="EMBL" id="JBHUCX010000013">
    <property type="protein sequence ID" value="MFD1673753.1"/>
    <property type="molecule type" value="Genomic_DNA"/>
</dbReference>
<evidence type="ECO:0000313" key="9">
    <source>
        <dbReference type="Proteomes" id="UP001597079"/>
    </source>
</evidence>
<dbReference type="SUPFAM" id="SSF75615">
    <property type="entry name" value="Siroheme synthase middle domains-like"/>
    <property type="match status" value="1"/>
</dbReference>
<dbReference type="EC" id="1.3.1.76" evidence="2"/>
<dbReference type="InterPro" id="IPR006367">
    <property type="entry name" value="Sirohaem_synthase_N"/>
</dbReference>
<keyword evidence="9" id="KW-1185">Reference proteome</keyword>
<proteinExistence type="predicted"/>
<dbReference type="RefSeq" id="WP_377941269.1">
    <property type="nucleotide sequence ID" value="NZ_JBHUCX010000013.1"/>
</dbReference>
<comment type="pathway">
    <text evidence="1">Porphyrin-containing compound metabolism; siroheme biosynthesis; sirohydrochlorin from precorrin-2: step 1/1.</text>
</comment>
<evidence type="ECO:0000256" key="2">
    <source>
        <dbReference type="ARBA" id="ARBA00012400"/>
    </source>
</evidence>